<dbReference type="EMBL" id="BQXS01012533">
    <property type="protein sequence ID" value="GKT24605.1"/>
    <property type="molecule type" value="Genomic_DNA"/>
</dbReference>
<dbReference type="PROSITE" id="PS00432">
    <property type="entry name" value="ACTINS_2"/>
    <property type="match status" value="1"/>
</dbReference>
<comment type="similarity">
    <text evidence="1">Belongs to the actin family.</text>
</comment>
<sequence length="375" mass="42215">MSLGKPIIIDNGSGAVKAGFSGDDSPISIFPAIVGVSKHEAIMFGVMGKEDYYVGKEAQEKRGVLTLQYPMEHGIVKNWQYMEYIWHHTFYNELRIAPEDHPVLLTEAPLNPIVNREKMTEIMFESFQVPALYIQIQAVLSLYANGRTTGLIFDSGDGVSHIVPIFQGYSVNHAISRMDLAGRDLTHYLARILTKRGYSFTTSAELEIVRDMKEKLCFVADDYEEALASASKDPALFKTFELPDGTHVDMGEERFRCPEALFNPQPLGLEVRGIHELIYKSIMKCDIDVRRDLYSSIILSGGTTLFPNLEKRLHFELSSLAPSSIKIKIVAAPERRLCVWLGGSIVSMLTTFEEMWVSKKDYDEVGAEIIHHKCL</sequence>
<dbReference type="InterPro" id="IPR004001">
    <property type="entry name" value="Actin_CS"/>
</dbReference>
<dbReference type="Proteomes" id="UP001057375">
    <property type="component" value="Unassembled WGS sequence"/>
</dbReference>
<reference evidence="2" key="1">
    <citation type="submission" date="2022-03" db="EMBL/GenBank/DDBJ databases">
        <title>Draft genome sequence of Aduncisulcus paluster, a free-living microaerophilic Fornicata.</title>
        <authorList>
            <person name="Yuyama I."/>
            <person name="Kume K."/>
            <person name="Tamura T."/>
            <person name="Inagaki Y."/>
            <person name="Hashimoto T."/>
        </authorList>
    </citation>
    <scope>NUCLEOTIDE SEQUENCE</scope>
    <source>
        <strain evidence="2">NY0171</strain>
    </source>
</reference>
<comment type="caution">
    <text evidence="2">The sequence shown here is derived from an EMBL/GenBank/DDBJ whole genome shotgun (WGS) entry which is preliminary data.</text>
</comment>
<accession>A0ABQ5K0P6</accession>
<proteinExistence type="inferred from homology"/>
<dbReference type="Gene3D" id="3.90.640.10">
    <property type="entry name" value="Actin, Chain A, domain 4"/>
    <property type="match status" value="1"/>
</dbReference>
<organism evidence="2 3">
    <name type="scientific">Aduncisulcus paluster</name>
    <dbReference type="NCBI Taxonomy" id="2918883"/>
    <lineage>
        <taxon>Eukaryota</taxon>
        <taxon>Metamonada</taxon>
        <taxon>Carpediemonas-like organisms</taxon>
        <taxon>Aduncisulcus</taxon>
    </lineage>
</organism>
<dbReference type="InterPro" id="IPR043129">
    <property type="entry name" value="ATPase_NBD"/>
</dbReference>
<dbReference type="PROSITE" id="PS01132">
    <property type="entry name" value="ACTINS_ACT_LIKE"/>
    <property type="match status" value="1"/>
</dbReference>
<dbReference type="PRINTS" id="PR00190">
    <property type="entry name" value="ACTIN"/>
</dbReference>
<evidence type="ECO:0000313" key="3">
    <source>
        <dbReference type="Proteomes" id="UP001057375"/>
    </source>
</evidence>
<name>A0ABQ5K0P6_9EUKA</name>
<dbReference type="PANTHER" id="PTHR11937">
    <property type="entry name" value="ACTIN"/>
    <property type="match status" value="1"/>
</dbReference>
<protein>
    <submittedName>
        <fullName evidence="2">Actin-6</fullName>
    </submittedName>
</protein>
<dbReference type="SMART" id="SM00268">
    <property type="entry name" value="ACTIN"/>
    <property type="match status" value="1"/>
</dbReference>
<evidence type="ECO:0000313" key="2">
    <source>
        <dbReference type="EMBL" id="GKT24605.1"/>
    </source>
</evidence>
<dbReference type="SUPFAM" id="SSF53067">
    <property type="entry name" value="Actin-like ATPase domain"/>
    <property type="match status" value="2"/>
</dbReference>
<dbReference type="Pfam" id="PF00022">
    <property type="entry name" value="Actin"/>
    <property type="match status" value="1"/>
</dbReference>
<dbReference type="InterPro" id="IPR020902">
    <property type="entry name" value="Actin/actin-like_CS"/>
</dbReference>
<keyword evidence="3" id="KW-1185">Reference proteome</keyword>
<dbReference type="Gene3D" id="3.30.420.40">
    <property type="match status" value="2"/>
</dbReference>
<dbReference type="InterPro" id="IPR004000">
    <property type="entry name" value="Actin"/>
</dbReference>
<evidence type="ECO:0000256" key="1">
    <source>
        <dbReference type="RuleBase" id="RU000487"/>
    </source>
</evidence>
<gene>
    <name evidence="2" type="ORF">ADUPG1_012786</name>
</gene>